<proteinExistence type="predicted"/>
<evidence type="ECO:0000259" key="1">
    <source>
        <dbReference type="Pfam" id="PF22939"/>
    </source>
</evidence>
<evidence type="ECO:0000313" key="3">
    <source>
        <dbReference type="Proteomes" id="UP000276215"/>
    </source>
</evidence>
<dbReference type="OrthoDB" id="448455at2759"/>
<dbReference type="Proteomes" id="UP000276215">
    <property type="component" value="Unassembled WGS sequence"/>
</dbReference>
<gene>
    <name evidence="2" type="ORF">L873DRAFT_1819891</name>
</gene>
<accession>A0A3N4IYW3</accession>
<dbReference type="EMBL" id="ML120503">
    <property type="protein sequence ID" value="RPA91189.1"/>
    <property type="molecule type" value="Genomic_DNA"/>
</dbReference>
<name>A0A3N4IYW3_9PEZI</name>
<evidence type="ECO:0000313" key="2">
    <source>
        <dbReference type="EMBL" id="RPA91189.1"/>
    </source>
</evidence>
<dbReference type="PANTHER" id="PTHR10039:SF15">
    <property type="entry name" value="NACHT DOMAIN-CONTAINING PROTEIN"/>
    <property type="match status" value="1"/>
</dbReference>
<dbReference type="PANTHER" id="PTHR10039">
    <property type="entry name" value="AMELOGENIN"/>
    <property type="match status" value="1"/>
</dbReference>
<feature type="domain" description="GPI inositol-deacylase winged helix" evidence="1">
    <location>
        <begin position="3"/>
        <end position="73"/>
    </location>
</feature>
<dbReference type="InterPro" id="IPR054471">
    <property type="entry name" value="GPIID_WHD"/>
</dbReference>
<dbReference type="Pfam" id="PF22939">
    <property type="entry name" value="WHD_GPIID"/>
    <property type="match status" value="1"/>
</dbReference>
<dbReference type="STRING" id="1336337.A0A3N4IYW3"/>
<keyword evidence="3" id="KW-1185">Reference proteome</keyword>
<protein>
    <recommendedName>
        <fullName evidence="1">GPI inositol-deacylase winged helix domain-containing protein</fullName>
    </recommendedName>
</protein>
<organism evidence="2 3">
    <name type="scientific">Choiromyces venosus 120613-1</name>
    <dbReference type="NCBI Taxonomy" id="1336337"/>
    <lineage>
        <taxon>Eukaryota</taxon>
        <taxon>Fungi</taxon>
        <taxon>Dikarya</taxon>
        <taxon>Ascomycota</taxon>
        <taxon>Pezizomycotina</taxon>
        <taxon>Pezizomycetes</taxon>
        <taxon>Pezizales</taxon>
        <taxon>Tuberaceae</taxon>
        <taxon>Choiromyces</taxon>
    </lineage>
</organism>
<sequence>MEVLLWVSLAQRPLSVSELCDALGVEIGSTDLNAKNIPPIQTLLGSCLGLVTVDKETSRVRLIHSTLLEYLQAHTSLFGNGHAKIAEVCLTYLNFSAVRALPRSVETAPVNMPFLIYASYHWGYHAGKQMTESVKMRALSILQDYEKHASASLLYFSKEHGIREVVEEGSPLWECLRVYRWRNIYGTRG</sequence>
<dbReference type="AlphaFoldDB" id="A0A3N4IYW3"/>
<feature type="non-terminal residue" evidence="2">
    <location>
        <position position="189"/>
    </location>
</feature>
<reference evidence="2 3" key="1">
    <citation type="journal article" date="2018" name="Nat. Ecol. Evol.">
        <title>Pezizomycetes genomes reveal the molecular basis of ectomycorrhizal truffle lifestyle.</title>
        <authorList>
            <person name="Murat C."/>
            <person name="Payen T."/>
            <person name="Noel B."/>
            <person name="Kuo A."/>
            <person name="Morin E."/>
            <person name="Chen J."/>
            <person name="Kohler A."/>
            <person name="Krizsan K."/>
            <person name="Balestrini R."/>
            <person name="Da Silva C."/>
            <person name="Montanini B."/>
            <person name="Hainaut M."/>
            <person name="Levati E."/>
            <person name="Barry K.W."/>
            <person name="Belfiori B."/>
            <person name="Cichocki N."/>
            <person name="Clum A."/>
            <person name="Dockter R.B."/>
            <person name="Fauchery L."/>
            <person name="Guy J."/>
            <person name="Iotti M."/>
            <person name="Le Tacon F."/>
            <person name="Lindquist E.A."/>
            <person name="Lipzen A."/>
            <person name="Malagnac F."/>
            <person name="Mello A."/>
            <person name="Molinier V."/>
            <person name="Miyauchi S."/>
            <person name="Poulain J."/>
            <person name="Riccioni C."/>
            <person name="Rubini A."/>
            <person name="Sitrit Y."/>
            <person name="Splivallo R."/>
            <person name="Traeger S."/>
            <person name="Wang M."/>
            <person name="Zifcakova L."/>
            <person name="Wipf D."/>
            <person name="Zambonelli A."/>
            <person name="Paolocci F."/>
            <person name="Nowrousian M."/>
            <person name="Ottonello S."/>
            <person name="Baldrian P."/>
            <person name="Spatafora J.W."/>
            <person name="Henrissat B."/>
            <person name="Nagy L.G."/>
            <person name="Aury J.M."/>
            <person name="Wincker P."/>
            <person name="Grigoriev I.V."/>
            <person name="Bonfante P."/>
            <person name="Martin F.M."/>
        </authorList>
    </citation>
    <scope>NUCLEOTIDE SEQUENCE [LARGE SCALE GENOMIC DNA]</scope>
    <source>
        <strain evidence="2 3">120613-1</strain>
    </source>
</reference>